<proteinExistence type="predicted"/>
<dbReference type="InterPro" id="IPR009506">
    <property type="entry name" value="YjiS-like"/>
</dbReference>
<organism evidence="2 3">
    <name type="scientific">Microvirga tunisiensis</name>
    <dbReference type="NCBI Taxonomy" id="2108360"/>
    <lineage>
        <taxon>Bacteria</taxon>
        <taxon>Pseudomonadati</taxon>
        <taxon>Pseudomonadota</taxon>
        <taxon>Alphaproteobacteria</taxon>
        <taxon>Hyphomicrobiales</taxon>
        <taxon>Methylobacteriaceae</taxon>
        <taxon>Microvirga</taxon>
    </lineage>
</organism>
<evidence type="ECO:0000313" key="2">
    <source>
        <dbReference type="EMBL" id="MPR25389.1"/>
    </source>
</evidence>
<dbReference type="Pfam" id="PF06568">
    <property type="entry name" value="YjiS-like"/>
    <property type="match status" value="1"/>
</dbReference>
<protein>
    <submittedName>
        <fullName evidence="2">DUF1127 domain-containing protein</fullName>
    </submittedName>
</protein>
<dbReference type="EMBL" id="VOSK01000022">
    <property type="protein sequence ID" value="MPR25389.1"/>
    <property type="molecule type" value="Genomic_DNA"/>
</dbReference>
<name>A0A5N7MGC0_9HYPH</name>
<dbReference type="AlphaFoldDB" id="A0A5N7MGC0"/>
<dbReference type="OrthoDB" id="8021201at2"/>
<gene>
    <name evidence="2" type="ORF">FS320_09105</name>
</gene>
<evidence type="ECO:0000259" key="1">
    <source>
        <dbReference type="Pfam" id="PF06568"/>
    </source>
</evidence>
<evidence type="ECO:0000313" key="3">
    <source>
        <dbReference type="Proteomes" id="UP000403266"/>
    </source>
</evidence>
<keyword evidence="3" id="KW-1185">Reference proteome</keyword>
<reference evidence="2 3" key="1">
    <citation type="journal article" date="2019" name="Syst. Appl. Microbiol.">
        <title>Microvirga tunisiensis sp. nov., a root nodule symbiotic bacterium isolated from Lupinus micranthus and L. luteus grown in Northern Tunisia.</title>
        <authorList>
            <person name="Msaddak A."/>
            <person name="Rejili M."/>
            <person name="Duran D."/>
            <person name="Mars M."/>
            <person name="Palacios J.M."/>
            <person name="Ruiz-Argueso T."/>
            <person name="Rey L."/>
            <person name="Imperial J."/>
        </authorList>
    </citation>
    <scope>NUCLEOTIDE SEQUENCE [LARGE SCALE GENOMIC DNA]</scope>
    <source>
        <strain evidence="2 3">Lmie10</strain>
    </source>
</reference>
<accession>A0A5N7MGC0</accession>
<dbReference type="Proteomes" id="UP000403266">
    <property type="component" value="Unassembled WGS sequence"/>
</dbReference>
<comment type="caution">
    <text evidence="2">The sequence shown here is derived from an EMBL/GenBank/DDBJ whole genome shotgun (WGS) entry which is preliminary data.</text>
</comment>
<feature type="domain" description="YjiS-like" evidence="1">
    <location>
        <begin position="33"/>
        <end position="60"/>
    </location>
</feature>
<sequence length="69" mass="7724">MSALSTTCDWTSEQQAPKPSRIKSLFASLMHEIEIRRALREVSTLDEAMLHDIGLTPGNAEDTIRCGRH</sequence>
<dbReference type="RefSeq" id="WP_152711005.1">
    <property type="nucleotide sequence ID" value="NZ_VOSJ01000021.1"/>
</dbReference>